<keyword evidence="4 7" id="KW-0378">Hydrolase</keyword>
<evidence type="ECO:0000256" key="1">
    <source>
        <dbReference type="ARBA" id="ARBA00005340"/>
    </source>
</evidence>
<feature type="binding site" evidence="7">
    <location>
        <position position="228"/>
    </location>
    <ligand>
        <name>Zn(2+)</name>
        <dbReference type="ChEBI" id="CHEBI:29105"/>
        <label>3</label>
    </ligand>
</feature>
<comment type="similarity">
    <text evidence="1 7">Belongs to the AP endonuclease 2 family.</text>
</comment>
<sequence length="282" mass="31665">MIKIGAHMPISHGFEKVPELTVEIGGNCFQIFPHSPRTWSAKMPTKKTCDLFRSMMEKYQIDYEGAFCHTGYLINLASPNDENWKKSVQLLLLEGRICEALGIKYLNVHPGSHTGAGEEFGFKRIITAINEFLSGTKNVVLLLENVSPKGGNIGYNFDQIKRIIDSSIDPSRLGITYDTCHGFDAGYDITTKDAVRRLLDEIDSKIGLEKLRMIHLNDSKAPLGRPTDRHENIGKGFIGEKGFKVFLSFEEIRRVAWILETPGDEVEHAQDIAKVKEILGLM</sequence>
<feature type="domain" description="Xylose isomerase-like TIM barrel" evidence="8">
    <location>
        <begin position="20"/>
        <end position="270"/>
    </location>
</feature>
<keyword evidence="7 9" id="KW-0255">Endonuclease</keyword>
<evidence type="ECO:0000256" key="4">
    <source>
        <dbReference type="ARBA" id="ARBA00022801"/>
    </source>
</evidence>
<dbReference type="GO" id="GO:0008270">
    <property type="term" value="F:zinc ion binding"/>
    <property type="evidence" value="ECO:0007669"/>
    <property type="project" value="UniProtKB-UniRule"/>
</dbReference>
<feature type="binding site" evidence="7">
    <location>
        <position position="144"/>
    </location>
    <ligand>
        <name>Zn(2+)</name>
        <dbReference type="ChEBI" id="CHEBI:29105"/>
        <label>2</label>
    </ligand>
</feature>
<dbReference type="Pfam" id="PF01261">
    <property type="entry name" value="AP_endonuc_2"/>
    <property type="match status" value="1"/>
</dbReference>
<dbReference type="HAMAP" id="MF_00152">
    <property type="entry name" value="Nfo"/>
    <property type="match status" value="1"/>
</dbReference>
<dbReference type="PANTHER" id="PTHR21445">
    <property type="entry name" value="ENDONUCLEASE IV ENDODEOXYRIBONUCLEASE IV"/>
    <property type="match status" value="1"/>
</dbReference>
<feature type="binding site" evidence="7">
    <location>
        <position position="260"/>
    </location>
    <ligand>
        <name>Zn(2+)</name>
        <dbReference type="ChEBI" id="CHEBI:29105"/>
        <label>2</label>
    </ligand>
</feature>
<dbReference type="OrthoDB" id="9805666at2"/>
<evidence type="ECO:0000256" key="5">
    <source>
        <dbReference type="ARBA" id="ARBA00022833"/>
    </source>
</evidence>
<dbReference type="GO" id="GO:0003906">
    <property type="term" value="F:DNA-(apurinic or apyrimidinic site) endonuclease activity"/>
    <property type="evidence" value="ECO:0007669"/>
    <property type="project" value="TreeGrafter"/>
</dbReference>
<keyword evidence="6 7" id="KW-0234">DNA repair</keyword>
<name>A0A0X1KPX8_9THEM</name>
<dbReference type="InterPro" id="IPR036237">
    <property type="entry name" value="Xyl_isomerase-like_sf"/>
</dbReference>
<evidence type="ECO:0000259" key="8">
    <source>
        <dbReference type="Pfam" id="PF01261"/>
    </source>
</evidence>
<dbReference type="InterPro" id="IPR013022">
    <property type="entry name" value="Xyl_isomerase-like_TIM-brl"/>
</dbReference>
<dbReference type="GO" id="GO:0008833">
    <property type="term" value="F:deoxyribonuclease IV (phage-T4-induced) activity"/>
    <property type="evidence" value="ECO:0007669"/>
    <property type="project" value="UniProtKB-UniRule"/>
</dbReference>
<keyword evidence="5 7" id="KW-0862">Zinc</keyword>
<dbReference type="EC" id="3.1.21.2" evidence="7"/>
<dbReference type="Proteomes" id="UP000077469">
    <property type="component" value="Chromosome"/>
</dbReference>
<organism evidence="9 10">
    <name type="scientific">Pseudothermotoga hypogea DSM 11164 = NBRC 106472</name>
    <dbReference type="NCBI Taxonomy" id="1123384"/>
    <lineage>
        <taxon>Bacteria</taxon>
        <taxon>Thermotogati</taxon>
        <taxon>Thermotogota</taxon>
        <taxon>Thermotogae</taxon>
        <taxon>Thermotogales</taxon>
        <taxon>Thermotogaceae</taxon>
        <taxon>Pseudothermotoga</taxon>
    </lineage>
</organism>
<dbReference type="InterPro" id="IPR018246">
    <property type="entry name" value="AP_endonuc_F2_Zn_BS"/>
</dbReference>
<dbReference type="GO" id="GO:0008081">
    <property type="term" value="F:phosphoric diester hydrolase activity"/>
    <property type="evidence" value="ECO:0007669"/>
    <property type="project" value="TreeGrafter"/>
</dbReference>
<dbReference type="STRING" id="1123384.AJ81_03090"/>
<reference evidence="9 10" key="1">
    <citation type="submission" date="2014-01" db="EMBL/GenBank/DDBJ databases">
        <title>Genome sequencing of Thermotog hypogea.</title>
        <authorList>
            <person name="Zhang X."/>
            <person name="Alvare G."/>
            <person name="Fristensky B."/>
            <person name="Chen L."/>
            <person name="Suen T."/>
            <person name="Chen Q."/>
            <person name="Ma K."/>
        </authorList>
    </citation>
    <scope>NUCLEOTIDE SEQUENCE [LARGE SCALE GENOMIC DNA]</scope>
    <source>
        <strain evidence="9 10">DSM 11164</strain>
    </source>
</reference>
<evidence type="ECO:0000313" key="10">
    <source>
        <dbReference type="Proteomes" id="UP000077469"/>
    </source>
</evidence>
<dbReference type="GO" id="GO:0003677">
    <property type="term" value="F:DNA binding"/>
    <property type="evidence" value="ECO:0007669"/>
    <property type="project" value="InterPro"/>
</dbReference>
<dbReference type="FunFam" id="3.20.20.150:FF:000001">
    <property type="entry name" value="Probable endonuclease 4"/>
    <property type="match status" value="1"/>
</dbReference>
<keyword evidence="3 7" id="KW-0227">DNA damage</keyword>
<comment type="catalytic activity">
    <reaction evidence="7">
        <text>Endonucleolytic cleavage to 5'-phosphooligonucleotide end-products.</text>
        <dbReference type="EC" id="3.1.21.2"/>
    </reaction>
</comment>
<evidence type="ECO:0000256" key="3">
    <source>
        <dbReference type="ARBA" id="ARBA00022763"/>
    </source>
</evidence>
<dbReference type="PROSITE" id="PS00730">
    <property type="entry name" value="AP_NUCLEASE_F2_2"/>
    <property type="match status" value="1"/>
</dbReference>
<comment type="function">
    <text evidence="7">Endonuclease IV plays a role in DNA repair. It cleaves phosphodiester bonds at apurinic or apyrimidinic (AP) sites, generating a 3'-hydroxyl group and a 5'-terminal sugar phosphate.</text>
</comment>
<evidence type="ECO:0000256" key="6">
    <source>
        <dbReference type="ARBA" id="ARBA00023204"/>
    </source>
</evidence>
<dbReference type="InterPro" id="IPR001719">
    <property type="entry name" value="AP_endonuc_2"/>
</dbReference>
<dbReference type="PANTHER" id="PTHR21445:SF0">
    <property type="entry name" value="APURINIC-APYRIMIDINIC ENDONUCLEASE"/>
    <property type="match status" value="1"/>
</dbReference>
<dbReference type="PaxDb" id="1123384-AJ81_03090"/>
<dbReference type="PATRIC" id="fig|1123384.7.peg.606"/>
<dbReference type="RefSeq" id="WP_031503975.1">
    <property type="nucleotide sequence ID" value="NC_022795.1"/>
</dbReference>
<dbReference type="SMART" id="SM00518">
    <property type="entry name" value="AP2Ec"/>
    <property type="match status" value="1"/>
</dbReference>
<gene>
    <name evidence="7" type="primary">nfo</name>
    <name evidence="9" type="ORF">AJ81_03090</name>
</gene>
<dbReference type="SUPFAM" id="SSF51658">
    <property type="entry name" value="Xylose isomerase-like"/>
    <property type="match status" value="1"/>
</dbReference>
<accession>A0A0X1KPX8</accession>
<feature type="binding site" evidence="7">
    <location>
        <position position="178"/>
    </location>
    <ligand>
        <name>Zn(2+)</name>
        <dbReference type="ChEBI" id="CHEBI:29105"/>
        <label>2</label>
    </ligand>
</feature>
<comment type="cofactor">
    <cofactor evidence="7">
        <name>Zn(2+)</name>
        <dbReference type="ChEBI" id="CHEBI:29105"/>
    </cofactor>
    <text evidence="7">Binds 3 Zn(2+) ions.</text>
</comment>
<evidence type="ECO:0000313" key="9">
    <source>
        <dbReference type="EMBL" id="AJC73365.1"/>
    </source>
</evidence>
<dbReference type="AlphaFoldDB" id="A0A0X1KPX8"/>
<feature type="binding site" evidence="7">
    <location>
        <position position="69"/>
    </location>
    <ligand>
        <name>Zn(2+)</name>
        <dbReference type="ChEBI" id="CHEBI:29105"/>
        <label>1</label>
    </ligand>
</feature>
<feature type="binding site" evidence="7">
    <location>
        <position position="144"/>
    </location>
    <ligand>
        <name>Zn(2+)</name>
        <dbReference type="ChEBI" id="CHEBI:29105"/>
        <label>1</label>
    </ligand>
</feature>
<dbReference type="Gene3D" id="3.20.20.150">
    <property type="entry name" value="Divalent-metal-dependent TIM barrel enzymes"/>
    <property type="match status" value="1"/>
</dbReference>
<keyword evidence="2 7" id="KW-0479">Metal-binding</keyword>
<dbReference type="EMBL" id="CP007141">
    <property type="protein sequence ID" value="AJC73365.1"/>
    <property type="molecule type" value="Genomic_DNA"/>
</dbReference>
<feature type="binding site" evidence="7">
    <location>
        <position position="181"/>
    </location>
    <ligand>
        <name>Zn(2+)</name>
        <dbReference type="ChEBI" id="CHEBI:29105"/>
        <label>3</label>
    </ligand>
</feature>
<proteinExistence type="inferred from homology"/>
<dbReference type="GO" id="GO:0006284">
    <property type="term" value="P:base-excision repair"/>
    <property type="evidence" value="ECO:0007669"/>
    <property type="project" value="TreeGrafter"/>
</dbReference>
<feature type="binding site" evidence="7">
    <location>
        <position position="230"/>
    </location>
    <ligand>
        <name>Zn(2+)</name>
        <dbReference type="ChEBI" id="CHEBI:29105"/>
        <label>3</label>
    </ligand>
</feature>
<feature type="binding site" evidence="7">
    <location>
        <position position="215"/>
    </location>
    <ligand>
        <name>Zn(2+)</name>
        <dbReference type="ChEBI" id="CHEBI:29105"/>
        <label>2</label>
    </ligand>
</feature>
<dbReference type="NCBIfam" id="TIGR00587">
    <property type="entry name" value="nfo"/>
    <property type="match status" value="1"/>
</dbReference>
<dbReference type="PROSITE" id="PS51432">
    <property type="entry name" value="AP_NUCLEASE_F2_4"/>
    <property type="match status" value="1"/>
</dbReference>
<dbReference type="CDD" id="cd00019">
    <property type="entry name" value="AP2Ec"/>
    <property type="match status" value="1"/>
</dbReference>
<keyword evidence="10" id="KW-1185">Reference proteome</keyword>
<feature type="binding site" evidence="7">
    <location>
        <position position="109"/>
    </location>
    <ligand>
        <name>Zn(2+)</name>
        <dbReference type="ChEBI" id="CHEBI:29105"/>
        <label>1</label>
    </ligand>
</feature>
<dbReference type="KEGG" id="phy:AJ81_03090"/>
<protein>
    <recommendedName>
        <fullName evidence="7">Probable endonuclease 4</fullName>
        <ecNumber evidence="7">3.1.21.2</ecNumber>
    </recommendedName>
    <alternativeName>
        <fullName evidence="7">Endodeoxyribonuclease IV</fullName>
    </alternativeName>
    <alternativeName>
        <fullName evidence="7">Endonuclease IV</fullName>
    </alternativeName>
</protein>
<dbReference type="PROSITE" id="PS00731">
    <property type="entry name" value="AP_NUCLEASE_F2_3"/>
    <property type="match status" value="1"/>
</dbReference>
<keyword evidence="7" id="KW-0540">Nuclease</keyword>
<evidence type="ECO:0000256" key="7">
    <source>
        <dbReference type="HAMAP-Rule" id="MF_00152"/>
    </source>
</evidence>
<evidence type="ECO:0000256" key="2">
    <source>
        <dbReference type="ARBA" id="ARBA00022723"/>
    </source>
</evidence>